<comment type="pathway">
    <text evidence="1">Glycolipid biosynthesis; glycosylphosphatidylinositol-anchor biosynthesis.</text>
</comment>
<dbReference type="AlphaFoldDB" id="H2AZJ0"/>
<dbReference type="STRING" id="1071382.H2AZJ0"/>
<proteinExistence type="inferred from homology"/>
<dbReference type="EMBL" id="HE650828">
    <property type="protein sequence ID" value="CCF59746.1"/>
    <property type="molecule type" value="Genomic_DNA"/>
</dbReference>
<dbReference type="FunCoup" id="H2AZJ0">
    <property type="interactions" value="87"/>
</dbReference>
<dbReference type="RefSeq" id="XP_003958881.1">
    <property type="nucleotide sequence ID" value="XM_003958832.1"/>
</dbReference>
<organism evidence="4 5">
    <name type="scientific">Kazachstania africana (strain ATCC 22294 / BCRC 22015 / CBS 2517 / CECT 1963 / NBRC 1671 / NRRL Y-8276)</name>
    <name type="common">Yeast</name>
    <name type="synonym">Kluyveromyces africanus</name>
    <dbReference type="NCBI Taxonomy" id="1071382"/>
    <lineage>
        <taxon>Eukaryota</taxon>
        <taxon>Fungi</taxon>
        <taxon>Dikarya</taxon>
        <taxon>Ascomycota</taxon>
        <taxon>Saccharomycotina</taxon>
        <taxon>Saccharomycetes</taxon>
        <taxon>Saccharomycetales</taxon>
        <taxon>Saccharomycetaceae</taxon>
        <taxon>Kazachstania</taxon>
    </lineage>
</organism>
<reference evidence="4 5" key="1">
    <citation type="journal article" date="2011" name="Proc. Natl. Acad. Sci. U.S.A.">
        <title>Evolutionary erosion of yeast sex chromosomes by mating-type switching accidents.</title>
        <authorList>
            <person name="Gordon J.L."/>
            <person name="Armisen D."/>
            <person name="Proux-Wera E."/>
            <person name="Oheigeartaigh S.S."/>
            <person name="Byrne K.P."/>
            <person name="Wolfe K.H."/>
        </authorList>
    </citation>
    <scope>NUCLEOTIDE SEQUENCE [LARGE SCALE GENOMIC DNA]</scope>
    <source>
        <strain evidence="5">ATCC 22294 / BCRC 22015 / CBS 2517 / CECT 1963 / NBRC 1671 / NRRL Y-8276</strain>
    </source>
</reference>
<dbReference type="InterPro" id="IPR019328">
    <property type="entry name" value="PIGH-H_dom"/>
</dbReference>
<dbReference type="HOGENOM" id="CLU_106408_0_0_1"/>
<dbReference type="OrthoDB" id="6256716at2759"/>
<evidence type="ECO:0000259" key="3">
    <source>
        <dbReference type="Pfam" id="PF10181"/>
    </source>
</evidence>
<name>H2AZJ0_KAZAF</name>
<gene>
    <name evidence="4" type="primary">KAFR0H03360</name>
    <name evidence="4" type="ORF">KAFR_0H03360</name>
</gene>
<evidence type="ECO:0000256" key="1">
    <source>
        <dbReference type="ARBA" id="ARBA00004687"/>
    </source>
</evidence>
<dbReference type="InParanoid" id="H2AZJ0"/>
<dbReference type="InterPro" id="IPR044215">
    <property type="entry name" value="PIG-H"/>
</dbReference>
<sequence length="194" mass="22591">MKDDRVIVRRGYVLIVNEDADGNYIKFEVQSRSFTVRKYINVAMLILLCSLLHRNMNRISHLLRLPQEYHTHFQVISMVLCCLVFKDKTVDSLSIIKNYGIQTTKIGGLSILPYGVNKALFTQHEFIPRYTVVDLVINEGFFKGFQVVFYLAVIIRDINELKLLFMSNPIKLDDQRLIYQMSRNYLCEEGNGSE</sequence>
<evidence type="ECO:0000313" key="4">
    <source>
        <dbReference type="EMBL" id="CCF59746.1"/>
    </source>
</evidence>
<dbReference type="KEGG" id="kaf:KAFR_0H03360"/>
<dbReference type="PANTHER" id="PTHR15231">
    <property type="entry name" value="PHOSPHATIDYLINOSITOL N-ACETYLGLUCOSAMINYLTRANSFERASE SUBUNIT H"/>
    <property type="match status" value="1"/>
</dbReference>
<dbReference type="GO" id="GO:0006506">
    <property type="term" value="P:GPI anchor biosynthetic process"/>
    <property type="evidence" value="ECO:0007669"/>
    <property type="project" value="UniProtKB-UniPathway"/>
</dbReference>
<dbReference type="PANTHER" id="PTHR15231:SF1">
    <property type="entry name" value="PHOSPHATIDYLINOSITOL N-ACETYLGLUCOSAMINYLTRANSFERASE SUBUNIT H"/>
    <property type="match status" value="1"/>
</dbReference>
<accession>H2AZJ0</accession>
<evidence type="ECO:0000313" key="5">
    <source>
        <dbReference type="Proteomes" id="UP000005220"/>
    </source>
</evidence>
<dbReference type="Pfam" id="PF10181">
    <property type="entry name" value="PIG-H"/>
    <property type="match status" value="1"/>
</dbReference>
<dbReference type="UniPathway" id="UPA00196"/>
<dbReference type="GO" id="GO:0000506">
    <property type="term" value="C:glycosylphosphatidylinositol-N-acetylglucosaminyltransferase (GPI-GnT) complex"/>
    <property type="evidence" value="ECO:0007669"/>
    <property type="project" value="InterPro"/>
</dbReference>
<dbReference type="GO" id="GO:0017176">
    <property type="term" value="F:phosphatidylinositol N-acetylglucosaminyltransferase activity"/>
    <property type="evidence" value="ECO:0007669"/>
    <property type="project" value="EnsemblFungi"/>
</dbReference>
<feature type="domain" description="Phosphatidylinositol N-acetylglucosaminyltransferase subunit H conserved" evidence="3">
    <location>
        <begin position="92"/>
        <end position="165"/>
    </location>
</feature>
<comment type="similarity">
    <text evidence="2">Belongs to the PIGH family.</text>
</comment>
<dbReference type="GeneID" id="13887742"/>
<evidence type="ECO:0000256" key="2">
    <source>
        <dbReference type="ARBA" id="ARBA00009610"/>
    </source>
</evidence>
<dbReference type="Proteomes" id="UP000005220">
    <property type="component" value="Chromosome 8"/>
</dbReference>
<keyword evidence="5" id="KW-1185">Reference proteome</keyword>
<protein>
    <recommendedName>
        <fullName evidence="3">Phosphatidylinositol N-acetylglucosaminyltransferase subunit H conserved domain-containing protein</fullName>
    </recommendedName>
</protein>
<dbReference type="eggNOG" id="ENOG502S6Z2">
    <property type="taxonomic scope" value="Eukaryota"/>
</dbReference>